<comment type="pathway">
    <text evidence="2 11">Protein modification; protein glycosylation.</text>
</comment>
<sequence>TMWCRRLATLARGHPYRSACALLALFACTQLMINSSLVCSVLFSQRAEPAIYTPGLPLGGRHIANGTAPTSAAAGRLIDLPLLDGNSSASLAEADLDPADSAASKLPLCPNVPPKLRGLLPKAEILSDPVRSPSWSELAAQFPDVRHGGSRPADCQARQRVAIVVPFRNRDAHLRLFLANLVPMLQRQQLHFKVFAIEQAGTTRFNRAMLFNIGFKEAMRLFKPNCFIFHDVDLLPEHDHNMYRCGAHPRHMSAAVDKFKYRLPYATIFGGACALTPRQFKAINGFSNLFFGWGGEDDDFANRVVWSGFKISRYPLSIARYTMIKHKTEEKNKPNPMRFKLIKFGKKRWHSDGLNSLQYTVSRVQDRQLAYFISVEIPESQILRRAKLL</sequence>
<dbReference type="PANTHER" id="PTHR19300:SF57">
    <property type="entry name" value="BETA-1,4-N-ACETYLGALACTOSAMINYLTRANSFERASE"/>
    <property type="match status" value="1"/>
</dbReference>
<dbReference type="STRING" id="282301.A0A267EEC8"/>
<keyword evidence="6" id="KW-0812">Transmembrane</keyword>
<evidence type="ECO:0000256" key="4">
    <source>
        <dbReference type="ARBA" id="ARBA00022676"/>
    </source>
</evidence>
<dbReference type="OrthoDB" id="10016069at2759"/>
<feature type="non-terminal residue" evidence="14">
    <location>
        <position position="1"/>
    </location>
</feature>
<comment type="function">
    <text evidence="11">Catalyses the transfer of galactose onto proteins or lipids.</text>
</comment>
<dbReference type="InterPro" id="IPR003859">
    <property type="entry name" value="Galactosyl_T"/>
</dbReference>
<evidence type="ECO:0000259" key="13">
    <source>
        <dbReference type="Pfam" id="PF13733"/>
    </source>
</evidence>
<evidence type="ECO:0000256" key="1">
    <source>
        <dbReference type="ARBA" id="ARBA00004606"/>
    </source>
</evidence>
<keyword evidence="9" id="KW-0472">Membrane</keyword>
<evidence type="ECO:0000256" key="11">
    <source>
        <dbReference type="RuleBase" id="RU368121"/>
    </source>
</evidence>
<dbReference type="AlphaFoldDB" id="A0A267EEC8"/>
<reference evidence="14 15" key="1">
    <citation type="submission" date="2017-06" db="EMBL/GenBank/DDBJ databases">
        <title>A platform for efficient transgenesis in Macrostomum lignano, a flatworm model organism for stem cell research.</title>
        <authorList>
            <person name="Berezikov E."/>
        </authorList>
    </citation>
    <scope>NUCLEOTIDE SEQUENCE [LARGE SCALE GENOMIC DNA]</scope>
    <source>
        <strain evidence="14">DV1</strain>
        <tissue evidence="14">Whole organism</tissue>
    </source>
</reference>
<feature type="domain" description="Galactosyltransferase N-terminal" evidence="13">
    <location>
        <begin position="109"/>
        <end position="245"/>
    </location>
</feature>
<dbReference type="Pfam" id="PF13733">
    <property type="entry name" value="Glyco_transf_7N"/>
    <property type="match status" value="1"/>
</dbReference>
<keyword evidence="15" id="KW-1185">Reference proteome</keyword>
<keyword evidence="4 11" id="KW-0328">Glycosyltransferase</keyword>
<dbReference type="GO" id="GO:0033842">
    <property type="term" value="F:N-acetyl-beta-glucosaminyl-derivative 4-beta-N-acetylgalactosaminyltransferase activity"/>
    <property type="evidence" value="ECO:0007669"/>
    <property type="project" value="TreeGrafter"/>
</dbReference>
<dbReference type="InterPro" id="IPR027995">
    <property type="entry name" value="Galactosyl_T_N"/>
</dbReference>
<evidence type="ECO:0000256" key="10">
    <source>
        <dbReference type="ARBA" id="ARBA00023180"/>
    </source>
</evidence>
<keyword evidence="8" id="KW-1133">Transmembrane helix</keyword>
<evidence type="ECO:0000256" key="7">
    <source>
        <dbReference type="ARBA" id="ARBA00022968"/>
    </source>
</evidence>
<evidence type="ECO:0000313" key="14">
    <source>
        <dbReference type="EMBL" id="PAA59911.1"/>
    </source>
</evidence>
<evidence type="ECO:0000313" key="15">
    <source>
        <dbReference type="Proteomes" id="UP000215902"/>
    </source>
</evidence>
<dbReference type="EC" id="2.4.1.-" evidence="11"/>
<keyword evidence="5 11" id="KW-0808">Transferase</keyword>
<keyword evidence="7 11" id="KW-0735">Signal-anchor</keyword>
<accession>A0A267EEC8</accession>
<evidence type="ECO:0000256" key="5">
    <source>
        <dbReference type="ARBA" id="ARBA00022679"/>
    </source>
</evidence>
<dbReference type="GO" id="GO:0005794">
    <property type="term" value="C:Golgi apparatus"/>
    <property type="evidence" value="ECO:0007669"/>
    <property type="project" value="TreeGrafter"/>
</dbReference>
<dbReference type="Gene3D" id="3.90.550.10">
    <property type="entry name" value="Spore Coat Polysaccharide Biosynthesis Protein SpsA, Chain A"/>
    <property type="match status" value="1"/>
</dbReference>
<dbReference type="CDD" id="cd00899">
    <property type="entry name" value="b4GalT"/>
    <property type="match status" value="1"/>
</dbReference>
<organism evidence="14 15">
    <name type="scientific">Macrostomum lignano</name>
    <dbReference type="NCBI Taxonomy" id="282301"/>
    <lineage>
        <taxon>Eukaryota</taxon>
        <taxon>Metazoa</taxon>
        <taxon>Spiralia</taxon>
        <taxon>Lophotrochozoa</taxon>
        <taxon>Platyhelminthes</taxon>
        <taxon>Rhabditophora</taxon>
        <taxon>Macrostomorpha</taxon>
        <taxon>Macrostomida</taxon>
        <taxon>Macrostomidae</taxon>
        <taxon>Macrostomum</taxon>
    </lineage>
</organism>
<dbReference type="UniPathway" id="UPA00378"/>
<dbReference type="GO" id="GO:0008378">
    <property type="term" value="F:galactosyltransferase activity"/>
    <property type="evidence" value="ECO:0007669"/>
    <property type="project" value="TreeGrafter"/>
</dbReference>
<comment type="similarity">
    <text evidence="3 11">Belongs to the glycosyltransferase 7 family.</text>
</comment>
<name>A0A267EEC8_9PLAT</name>
<keyword evidence="10 11" id="KW-0325">Glycoprotein</keyword>
<evidence type="ECO:0000256" key="2">
    <source>
        <dbReference type="ARBA" id="ARBA00004922"/>
    </source>
</evidence>
<dbReference type="Proteomes" id="UP000215902">
    <property type="component" value="Unassembled WGS sequence"/>
</dbReference>
<dbReference type="GO" id="GO:0005975">
    <property type="term" value="P:carbohydrate metabolic process"/>
    <property type="evidence" value="ECO:0007669"/>
    <property type="project" value="InterPro"/>
</dbReference>
<comment type="caution">
    <text evidence="14">The sequence shown here is derived from an EMBL/GenBank/DDBJ whole genome shotgun (WGS) entry which is preliminary data.</text>
</comment>
<comment type="subcellular location">
    <subcellularLocation>
        <location evidence="1">Membrane</location>
        <topology evidence="1">Single-pass type II membrane protein</topology>
    </subcellularLocation>
</comment>
<evidence type="ECO:0000256" key="9">
    <source>
        <dbReference type="ARBA" id="ARBA00023136"/>
    </source>
</evidence>
<dbReference type="SUPFAM" id="SSF53448">
    <property type="entry name" value="Nucleotide-diphospho-sugar transferases"/>
    <property type="match status" value="1"/>
</dbReference>
<evidence type="ECO:0000259" key="12">
    <source>
        <dbReference type="Pfam" id="PF02709"/>
    </source>
</evidence>
<proteinExistence type="inferred from homology"/>
<dbReference type="InterPro" id="IPR027791">
    <property type="entry name" value="Galactosyl_T_C"/>
</dbReference>
<protein>
    <recommendedName>
        <fullName evidence="11">Beta-1,4-galactosyltransferase</fullName>
        <ecNumber evidence="11">2.4.1.-</ecNumber>
    </recommendedName>
</protein>
<dbReference type="GO" id="GO:0006688">
    <property type="term" value="P:glycosphingolipid biosynthetic process"/>
    <property type="evidence" value="ECO:0007669"/>
    <property type="project" value="TreeGrafter"/>
</dbReference>
<dbReference type="EMBL" id="NIVC01002213">
    <property type="protein sequence ID" value="PAA59911.1"/>
    <property type="molecule type" value="Genomic_DNA"/>
</dbReference>
<dbReference type="Pfam" id="PF02709">
    <property type="entry name" value="Glyco_transf_7C"/>
    <property type="match status" value="1"/>
</dbReference>
<evidence type="ECO:0000256" key="6">
    <source>
        <dbReference type="ARBA" id="ARBA00022692"/>
    </source>
</evidence>
<dbReference type="GO" id="GO:0016020">
    <property type="term" value="C:membrane"/>
    <property type="evidence" value="ECO:0007669"/>
    <property type="project" value="UniProtKB-SubCell"/>
</dbReference>
<dbReference type="PRINTS" id="PR02050">
    <property type="entry name" value="B14GALTRFASE"/>
</dbReference>
<dbReference type="InterPro" id="IPR029044">
    <property type="entry name" value="Nucleotide-diphossugar_trans"/>
</dbReference>
<evidence type="ECO:0000256" key="3">
    <source>
        <dbReference type="ARBA" id="ARBA00005735"/>
    </source>
</evidence>
<dbReference type="PANTHER" id="PTHR19300">
    <property type="entry name" value="BETA-1,4-GALACTOSYLTRANSFERASE"/>
    <property type="match status" value="1"/>
</dbReference>
<feature type="domain" description="Galactosyltransferase C-terminal" evidence="12">
    <location>
        <begin position="250"/>
        <end position="327"/>
    </location>
</feature>
<gene>
    <name evidence="14" type="ORF">BOX15_Mlig019724g2</name>
</gene>
<evidence type="ECO:0000256" key="8">
    <source>
        <dbReference type="ARBA" id="ARBA00022989"/>
    </source>
</evidence>